<comment type="caution">
    <text evidence="5">The sequence shown here is derived from an EMBL/GenBank/DDBJ whole genome shotgun (WGS) entry which is preliminary data.</text>
</comment>
<dbReference type="OrthoDB" id="9805913at2"/>
<dbReference type="InterPro" id="IPR012893">
    <property type="entry name" value="HipA-like_C"/>
</dbReference>
<dbReference type="AlphaFoldDB" id="A0A5D3WGX2"/>
<dbReference type="InterPro" id="IPR052028">
    <property type="entry name" value="HipA_Ser/Thr_kinase"/>
</dbReference>
<gene>
    <name evidence="5" type="ORF">EDC39_10813</name>
</gene>
<evidence type="ECO:0000256" key="2">
    <source>
        <dbReference type="ARBA" id="ARBA00022679"/>
    </source>
</evidence>
<reference evidence="5 6" key="1">
    <citation type="submission" date="2019-07" db="EMBL/GenBank/DDBJ databases">
        <title>Genomic Encyclopedia of Type Strains, Phase IV (KMG-IV): sequencing the most valuable type-strain genomes for metagenomic binning, comparative biology and taxonomic classification.</title>
        <authorList>
            <person name="Goeker M."/>
        </authorList>
    </citation>
    <scope>NUCLEOTIDE SEQUENCE [LARGE SCALE GENOMIC DNA]</scope>
    <source>
        <strain evidence="5 6">SS015</strain>
    </source>
</reference>
<feature type="domain" description="HipA-like C-terminal" evidence="4">
    <location>
        <begin position="161"/>
        <end position="390"/>
    </location>
</feature>
<evidence type="ECO:0000313" key="6">
    <source>
        <dbReference type="Proteomes" id="UP000324159"/>
    </source>
</evidence>
<keyword evidence="3 5" id="KW-0418">Kinase</keyword>
<dbReference type="PANTHER" id="PTHR37419">
    <property type="entry name" value="SERINE/THREONINE-PROTEIN KINASE TOXIN HIPA"/>
    <property type="match status" value="1"/>
</dbReference>
<evidence type="ECO:0000256" key="1">
    <source>
        <dbReference type="ARBA" id="ARBA00010164"/>
    </source>
</evidence>
<dbReference type="RefSeq" id="WP_148896152.1">
    <property type="nucleotide sequence ID" value="NZ_VNIB01000008.1"/>
</dbReference>
<protein>
    <submittedName>
        <fullName evidence="5">Serine/threonine-protein kinase HipA</fullName>
    </submittedName>
</protein>
<dbReference type="GO" id="GO:0005829">
    <property type="term" value="C:cytosol"/>
    <property type="evidence" value="ECO:0007669"/>
    <property type="project" value="TreeGrafter"/>
</dbReference>
<organism evidence="5 6">
    <name type="scientific">Geothermobacter ehrlichii</name>
    <dbReference type="NCBI Taxonomy" id="213224"/>
    <lineage>
        <taxon>Bacteria</taxon>
        <taxon>Pseudomonadati</taxon>
        <taxon>Thermodesulfobacteriota</taxon>
        <taxon>Desulfuromonadia</taxon>
        <taxon>Desulfuromonadales</taxon>
        <taxon>Geothermobacteraceae</taxon>
        <taxon>Geothermobacter</taxon>
    </lineage>
</organism>
<evidence type="ECO:0000259" key="4">
    <source>
        <dbReference type="Pfam" id="PF07804"/>
    </source>
</evidence>
<keyword evidence="2" id="KW-0808">Transferase</keyword>
<dbReference type="EMBL" id="VNIB01000008">
    <property type="protein sequence ID" value="TYO98076.1"/>
    <property type="molecule type" value="Genomic_DNA"/>
</dbReference>
<comment type="similarity">
    <text evidence="1">Belongs to the HipA Ser/Thr kinase family.</text>
</comment>
<dbReference type="PANTHER" id="PTHR37419:SF8">
    <property type="entry name" value="TOXIN YJJJ"/>
    <property type="match status" value="1"/>
</dbReference>
<dbReference type="GO" id="GO:0004674">
    <property type="term" value="F:protein serine/threonine kinase activity"/>
    <property type="evidence" value="ECO:0007669"/>
    <property type="project" value="TreeGrafter"/>
</dbReference>
<evidence type="ECO:0000313" key="5">
    <source>
        <dbReference type="EMBL" id="TYO98076.1"/>
    </source>
</evidence>
<dbReference type="Pfam" id="PF07804">
    <property type="entry name" value="HipA_C"/>
    <property type="match status" value="1"/>
</dbReference>
<accession>A0A5D3WGX2</accession>
<sequence>MICHIEAYLNGRWQVAATFEPYPATVERGVEGPCRLQYDVDYAVTNLDNPRAEIVPGLKVGFELFQFETWPAFLVDLLPSGAGRRAWLQRLQAPGDGPHLDWHMLTKGAGNPPGHLRIAEAILPPPPDQFRAGFTKLDILEQQENFLEYAAERGAHVAGASSVQGEAPKYLLVEDLNGMFHAEGALPDERISKFWLVKFPRGKRSNPRNRKVLKNEAPYLEVARRFGIRTGAPLEYQNDTLFVPRFDRAVQSGRVVRHGMHSLYALANIPGFGAAVHHEIYCQALARAATDPAAELREYLLRDILNLALRNTDNHGRNSAILRQADKIALSPVFDFAPMFLDPEGISRVTRWQDEVPGNQPEWGAIAEKLRYGLDPQETRDWLSSQAEKVRTLPDIMHDCRVDDDLIERLAGWIGEVARGLDAARARTVQGGTP</sequence>
<dbReference type="Proteomes" id="UP000324159">
    <property type="component" value="Unassembled WGS sequence"/>
</dbReference>
<keyword evidence="6" id="KW-1185">Reference proteome</keyword>
<evidence type="ECO:0000256" key="3">
    <source>
        <dbReference type="ARBA" id="ARBA00022777"/>
    </source>
</evidence>
<name>A0A5D3WGX2_9BACT</name>
<proteinExistence type="inferred from homology"/>